<proteinExistence type="predicted"/>
<dbReference type="EMBL" id="HG994360">
    <property type="protein sequence ID" value="CAF2081761.1"/>
    <property type="molecule type" value="Genomic_DNA"/>
</dbReference>
<dbReference type="AlphaFoldDB" id="A0A816S6C1"/>
<evidence type="ECO:0000313" key="1">
    <source>
        <dbReference type="EMBL" id="CAF2081761.1"/>
    </source>
</evidence>
<protein>
    <submittedName>
        <fullName evidence="1">(rape) hypothetical protein</fullName>
    </submittedName>
</protein>
<accession>A0A816S6C1</accession>
<name>A0A816S6C1_BRANA</name>
<reference evidence="1" key="1">
    <citation type="submission" date="2021-01" db="EMBL/GenBank/DDBJ databases">
        <authorList>
            <consortium name="Genoscope - CEA"/>
            <person name="William W."/>
        </authorList>
    </citation>
    <scope>NUCLEOTIDE SEQUENCE</scope>
</reference>
<gene>
    <name evidence="1" type="ORF">DARMORV10_A06P04230.1</name>
</gene>
<organism evidence="1">
    <name type="scientific">Brassica napus</name>
    <name type="common">Rape</name>
    <dbReference type="NCBI Taxonomy" id="3708"/>
    <lineage>
        <taxon>Eukaryota</taxon>
        <taxon>Viridiplantae</taxon>
        <taxon>Streptophyta</taxon>
        <taxon>Embryophyta</taxon>
        <taxon>Tracheophyta</taxon>
        <taxon>Spermatophyta</taxon>
        <taxon>Magnoliopsida</taxon>
        <taxon>eudicotyledons</taxon>
        <taxon>Gunneridae</taxon>
        <taxon>Pentapetalae</taxon>
        <taxon>rosids</taxon>
        <taxon>malvids</taxon>
        <taxon>Brassicales</taxon>
        <taxon>Brassicaceae</taxon>
        <taxon>Brassiceae</taxon>
        <taxon>Brassica</taxon>
    </lineage>
</organism>
<sequence length="76" mass="8720">MRQQGIDSSKQTFRQVRKEIKQQINKILFSRAVCIISLQIHTVMSSAPKIEYVLSVTQKTPSQRKSPTSKFVIQIS</sequence>
<dbReference type="Proteomes" id="UP001295469">
    <property type="component" value="Chromosome A06"/>
</dbReference>